<feature type="compositionally biased region" description="Polar residues" evidence="1">
    <location>
        <begin position="1"/>
        <end position="10"/>
    </location>
</feature>
<evidence type="ECO:0000313" key="2">
    <source>
        <dbReference type="EMBL" id="ACF81394.1"/>
    </source>
</evidence>
<accession>B4FH01</accession>
<feature type="region of interest" description="Disordered" evidence="1">
    <location>
        <begin position="1"/>
        <end position="35"/>
    </location>
</feature>
<sequence>MSTAIEQSHTLKLVPKHTTNHLPQHRVRLPNTRAA</sequence>
<evidence type="ECO:0000256" key="1">
    <source>
        <dbReference type="SAM" id="MobiDB-lite"/>
    </source>
</evidence>
<proteinExistence type="evidence at transcript level"/>
<name>B4FH01_MAIZE</name>
<dbReference type="AlphaFoldDB" id="B4FH01"/>
<feature type="compositionally biased region" description="Basic residues" evidence="1">
    <location>
        <begin position="14"/>
        <end position="28"/>
    </location>
</feature>
<dbReference type="EMBL" id="BT036389">
    <property type="protein sequence ID" value="ACF81394.1"/>
    <property type="molecule type" value="mRNA"/>
</dbReference>
<protein>
    <submittedName>
        <fullName evidence="2">Uncharacterized protein</fullName>
    </submittedName>
</protein>
<reference evidence="2" key="1">
    <citation type="journal article" date="2009" name="PLoS Genet.">
        <title>Sequencing, mapping, and analysis of 27,455 maize full-length cDNAs.</title>
        <authorList>
            <person name="Soderlund C."/>
            <person name="Descour A."/>
            <person name="Kudrna D."/>
            <person name="Bomhoff M."/>
            <person name="Boyd L."/>
            <person name="Currie J."/>
            <person name="Angelova A."/>
            <person name="Collura K."/>
            <person name="Wissotski M."/>
            <person name="Ashley E."/>
            <person name="Morrow D."/>
            <person name="Fernandes J."/>
            <person name="Walbot V."/>
            <person name="Yu Y."/>
        </authorList>
    </citation>
    <scope>NUCLEOTIDE SEQUENCE</scope>
    <source>
        <strain evidence="2">B73</strain>
    </source>
</reference>
<organism evidence="2">
    <name type="scientific">Zea mays</name>
    <name type="common">Maize</name>
    <dbReference type="NCBI Taxonomy" id="4577"/>
    <lineage>
        <taxon>Eukaryota</taxon>
        <taxon>Viridiplantae</taxon>
        <taxon>Streptophyta</taxon>
        <taxon>Embryophyta</taxon>
        <taxon>Tracheophyta</taxon>
        <taxon>Spermatophyta</taxon>
        <taxon>Magnoliopsida</taxon>
        <taxon>Liliopsida</taxon>
        <taxon>Poales</taxon>
        <taxon>Poaceae</taxon>
        <taxon>PACMAD clade</taxon>
        <taxon>Panicoideae</taxon>
        <taxon>Andropogonodae</taxon>
        <taxon>Andropogoneae</taxon>
        <taxon>Tripsacinae</taxon>
        <taxon>Zea</taxon>
    </lineage>
</organism>